<feature type="compositionally biased region" description="Basic and acidic residues" evidence="1">
    <location>
        <begin position="810"/>
        <end position="823"/>
    </location>
</feature>
<dbReference type="GO" id="GO:0030174">
    <property type="term" value="P:regulation of DNA-templated DNA replication initiation"/>
    <property type="evidence" value="ECO:0007669"/>
    <property type="project" value="InterPro"/>
</dbReference>
<dbReference type="GO" id="GO:0071163">
    <property type="term" value="P:DNA replication preinitiation complex assembly"/>
    <property type="evidence" value="ECO:0007669"/>
    <property type="project" value="InterPro"/>
</dbReference>
<feature type="region of interest" description="Disordered" evidence="1">
    <location>
        <begin position="722"/>
        <end position="823"/>
    </location>
</feature>
<dbReference type="InterPro" id="IPR045173">
    <property type="entry name" value="Cdt1"/>
</dbReference>
<dbReference type="GO" id="GO:0000076">
    <property type="term" value="P:DNA replication checkpoint signaling"/>
    <property type="evidence" value="ECO:0007669"/>
    <property type="project" value="TreeGrafter"/>
</dbReference>
<evidence type="ECO:0000313" key="4">
    <source>
        <dbReference type="Proteomes" id="UP001054857"/>
    </source>
</evidence>
<feature type="compositionally biased region" description="Acidic residues" evidence="1">
    <location>
        <begin position="798"/>
        <end position="808"/>
    </location>
</feature>
<feature type="compositionally biased region" description="Low complexity" evidence="1">
    <location>
        <begin position="557"/>
        <end position="573"/>
    </location>
</feature>
<feature type="region of interest" description="Disordered" evidence="1">
    <location>
        <begin position="33"/>
        <end position="75"/>
    </location>
</feature>
<feature type="compositionally biased region" description="Low complexity" evidence="1">
    <location>
        <begin position="360"/>
        <end position="376"/>
    </location>
</feature>
<protein>
    <recommendedName>
        <fullName evidence="2">CDT1 Geminin-binding domain-containing protein</fullName>
    </recommendedName>
</protein>
<feature type="region of interest" description="Disordered" evidence="1">
    <location>
        <begin position="557"/>
        <end position="589"/>
    </location>
</feature>
<feature type="region of interest" description="Disordered" evidence="1">
    <location>
        <begin position="360"/>
        <end position="404"/>
    </location>
</feature>
<feature type="compositionally biased region" description="Low complexity" evidence="1">
    <location>
        <begin position="270"/>
        <end position="283"/>
    </location>
</feature>
<feature type="compositionally biased region" description="Pro residues" evidence="1">
    <location>
        <begin position="620"/>
        <end position="651"/>
    </location>
</feature>
<dbReference type="SUPFAM" id="SSF46785">
    <property type="entry name" value="Winged helix' DNA-binding domain"/>
    <property type="match status" value="1"/>
</dbReference>
<dbReference type="EMBL" id="BMAR01000001">
    <property type="protein sequence ID" value="GFR41389.1"/>
    <property type="molecule type" value="Genomic_DNA"/>
</dbReference>
<proteinExistence type="predicted"/>
<feature type="compositionally biased region" description="Pro residues" evidence="1">
    <location>
        <begin position="211"/>
        <end position="223"/>
    </location>
</feature>
<dbReference type="InterPro" id="IPR014939">
    <property type="entry name" value="CDT1_Gemini-bd-like"/>
</dbReference>
<keyword evidence="4" id="KW-1185">Reference proteome</keyword>
<reference evidence="3 4" key="1">
    <citation type="journal article" date="2021" name="Sci. Rep.">
        <title>Genome sequencing of the multicellular alga Astrephomene provides insights into convergent evolution of germ-soma differentiation.</title>
        <authorList>
            <person name="Yamashita S."/>
            <person name="Yamamoto K."/>
            <person name="Matsuzaki R."/>
            <person name="Suzuki S."/>
            <person name="Yamaguchi H."/>
            <person name="Hirooka S."/>
            <person name="Minakuchi Y."/>
            <person name="Miyagishima S."/>
            <person name="Kawachi M."/>
            <person name="Toyoda A."/>
            <person name="Nozaki H."/>
        </authorList>
    </citation>
    <scope>NUCLEOTIDE SEQUENCE [LARGE SCALE GENOMIC DNA]</scope>
    <source>
        <strain evidence="3 4">NIES-4017</strain>
    </source>
</reference>
<evidence type="ECO:0000313" key="3">
    <source>
        <dbReference type="EMBL" id="GFR41389.1"/>
    </source>
</evidence>
<feature type="compositionally biased region" description="Gly residues" evidence="1">
    <location>
        <begin position="756"/>
        <end position="767"/>
    </location>
</feature>
<dbReference type="Pfam" id="PF08839">
    <property type="entry name" value="CDT1"/>
    <property type="match status" value="1"/>
</dbReference>
<dbReference type="InterPro" id="IPR036390">
    <property type="entry name" value="WH_DNA-bd_sf"/>
</dbReference>
<feature type="compositionally biased region" description="Low complexity" evidence="1">
    <location>
        <begin position="674"/>
        <end position="689"/>
    </location>
</feature>
<feature type="region of interest" description="Disordered" evidence="1">
    <location>
        <begin position="1"/>
        <end position="20"/>
    </location>
</feature>
<feature type="compositionally biased region" description="Low complexity" evidence="1">
    <location>
        <begin position="238"/>
        <end position="248"/>
    </location>
</feature>
<feature type="region of interest" description="Disordered" evidence="1">
    <location>
        <begin position="612"/>
        <end position="703"/>
    </location>
</feature>
<dbReference type="PANTHER" id="PTHR28637">
    <property type="entry name" value="DNA REPLICATION FACTOR CDT1"/>
    <property type="match status" value="1"/>
</dbReference>
<accession>A0AAD3HHD4</accession>
<evidence type="ECO:0000259" key="2">
    <source>
        <dbReference type="SMART" id="SM01075"/>
    </source>
</evidence>
<organism evidence="3 4">
    <name type="scientific">Astrephomene gubernaculifera</name>
    <dbReference type="NCBI Taxonomy" id="47775"/>
    <lineage>
        <taxon>Eukaryota</taxon>
        <taxon>Viridiplantae</taxon>
        <taxon>Chlorophyta</taxon>
        <taxon>core chlorophytes</taxon>
        <taxon>Chlorophyceae</taxon>
        <taxon>CS clade</taxon>
        <taxon>Chlamydomonadales</taxon>
        <taxon>Astrephomenaceae</taxon>
        <taxon>Astrephomene</taxon>
    </lineage>
</organism>
<dbReference type="Gene3D" id="1.10.10.1420">
    <property type="entry name" value="DNA replication factor Cdt1, C-terminal WH domain"/>
    <property type="match status" value="1"/>
</dbReference>
<gene>
    <name evidence="3" type="ORF">Agub_g2072</name>
</gene>
<dbReference type="GO" id="GO:0000278">
    <property type="term" value="P:mitotic cell cycle"/>
    <property type="evidence" value="ECO:0007669"/>
    <property type="project" value="TreeGrafter"/>
</dbReference>
<dbReference type="AlphaFoldDB" id="A0AAD3HHD4"/>
<feature type="compositionally biased region" description="Low complexity" evidence="1">
    <location>
        <begin position="745"/>
        <end position="755"/>
    </location>
</feature>
<sequence>MKRRSRGEQMLAAAGLAPPSSILKHVQKQVDVADIDVKSPPAKRARAAPKSGSPARSSQRMAEEQGSAPVPETAPKLPSELELLLQMFDAVRTGRMMLKRRSEKVTYNSVRHVVENMTKREFRVEHLAQIKYLWPESFDWQYIRVPSAVNPKQLETQLLLTFDRPMSSGAEGGGAGSVGRYNSTAEVAEFRAQLERFVRENPVDAETGKLPPVPQAPLPPRPAAPGTTPSRSASMQLGGLASPAPSGGVSAGGISGPQDAQALAPLAALASPGGSSLSGASPAMTRSRSRLGIPTMGPATALTPIPEGTPTRHTPTSRQPRRRKLLEDGGEQDGEDVVLEAGGEGDEGMAAEEPALELTQQDAGETATQGAGAAATPQSKGPRPSVPQTTPTSQQRPGDNDPRLARLHSLLSPAALQKIMQTEAAQAAQTPEAKRRAEMRRAVQLLPHGHELVRVIFGLQGPTVKPLTQVAQAMCERSTQRQGLTARDASNTLVALARAVPEFLRIEEPRMMADGSARPRSVVISRVPNINAIAAKLKALAADPDAAVQSIFERGAGAPPAAATAPSPSTSAGMQSRAPPGSPTAQLKPRALASALEEGAGAADVAAVGHVGEGPSVSEMPPPPPSARKRPPGLPLPPPSPAMHRGPPPSPAMSRGGQTPTRSQGLRGGGLFGSSGAAAAAGPPLAPHGTPTRPMPPVPAGGAELLQKLCKTSVLPAGKAAGAISGESGVEGSGTREEAKGQETGAEGLAVAGAGATPGRGGLGGRTPGRTAVQEAMLNSIRRSSAKRSCRRMLDADAGGESEEENAAEAEPKPRRLEELLGD</sequence>
<dbReference type="GO" id="GO:0005634">
    <property type="term" value="C:nucleus"/>
    <property type="evidence" value="ECO:0007669"/>
    <property type="project" value="TreeGrafter"/>
</dbReference>
<feature type="region of interest" description="Disordered" evidence="1">
    <location>
        <begin position="204"/>
        <end position="256"/>
    </location>
</feature>
<feature type="region of interest" description="Disordered" evidence="1">
    <location>
        <begin position="270"/>
        <end position="337"/>
    </location>
</feature>
<dbReference type="PANTHER" id="PTHR28637:SF1">
    <property type="entry name" value="DNA REPLICATION FACTOR CDT1"/>
    <property type="match status" value="1"/>
</dbReference>
<dbReference type="InterPro" id="IPR038090">
    <property type="entry name" value="Cdt1_C_WH_dom_sf"/>
</dbReference>
<name>A0AAD3HHD4_9CHLO</name>
<dbReference type="SMART" id="SM01075">
    <property type="entry name" value="CDT1"/>
    <property type="match status" value="1"/>
</dbReference>
<feature type="domain" description="CDT1 Geminin-binding" evidence="2">
    <location>
        <begin position="77"/>
        <end position="220"/>
    </location>
</feature>
<dbReference type="Proteomes" id="UP001054857">
    <property type="component" value="Unassembled WGS sequence"/>
</dbReference>
<feature type="compositionally biased region" description="Polar residues" evidence="1">
    <location>
        <begin position="386"/>
        <end position="397"/>
    </location>
</feature>
<feature type="compositionally biased region" description="Acidic residues" evidence="1">
    <location>
        <begin position="328"/>
        <end position="337"/>
    </location>
</feature>
<evidence type="ECO:0000256" key="1">
    <source>
        <dbReference type="SAM" id="MobiDB-lite"/>
    </source>
</evidence>
<dbReference type="GO" id="GO:0070182">
    <property type="term" value="F:DNA polymerase binding"/>
    <property type="evidence" value="ECO:0007669"/>
    <property type="project" value="TreeGrafter"/>
</dbReference>
<comment type="caution">
    <text evidence="3">The sequence shown here is derived from an EMBL/GenBank/DDBJ whole genome shotgun (WGS) entry which is preliminary data.</text>
</comment>
<dbReference type="GO" id="GO:0003677">
    <property type="term" value="F:DNA binding"/>
    <property type="evidence" value="ECO:0007669"/>
    <property type="project" value="InterPro"/>
</dbReference>